<evidence type="ECO:0000313" key="1">
    <source>
        <dbReference type="EMBL" id="CAF1275007.1"/>
    </source>
</evidence>
<proteinExistence type="predicted"/>
<dbReference type="EMBL" id="CAJNOK010018039">
    <property type="protein sequence ID" value="CAF1275007.1"/>
    <property type="molecule type" value="Genomic_DNA"/>
</dbReference>
<protein>
    <submittedName>
        <fullName evidence="2">Uncharacterized protein</fullName>
    </submittedName>
</protein>
<dbReference type="Proteomes" id="UP000682733">
    <property type="component" value="Unassembled WGS sequence"/>
</dbReference>
<dbReference type="Proteomes" id="UP000677228">
    <property type="component" value="Unassembled WGS sequence"/>
</dbReference>
<name>A0A8S2Q0X3_9BILA</name>
<comment type="caution">
    <text evidence="2">The sequence shown here is derived from an EMBL/GenBank/DDBJ whole genome shotgun (WGS) entry which is preliminary data.</text>
</comment>
<reference evidence="2" key="1">
    <citation type="submission" date="2021-02" db="EMBL/GenBank/DDBJ databases">
        <authorList>
            <person name="Nowell W R."/>
        </authorList>
    </citation>
    <scope>NUCLEOTIDE SEQUENCE</scope>
</reference>
<evidence type="ECO:0000313" key="2">
    <source>
        <dbReference type="EMBL" id="CAF4080094.1"/>
    </source>
</evidence>
<sequence length="976" mass="114399">MAWHLLLYDASVENLHGSILAKHAIADQTAFARIAGKSDRTKVCHFVRARLLSTYNFLSIRSNQNDACILLTRCFEQIALLTINDQEEEESWIKPMYEKVDDKLHAEKQYQNKIFYPILQQLTDHKSYVSDLNVQSQLQINLQDFTSRMPINIQFLHFKTELNNPIHLQLPLNILRRILNSTDFLKMTKYIHDLSQFYVLLHQTYTKLIEQDQFSEVTLKQLYDRGQKYYKNISEVHLLNENKTHRSIIKSGIEAVNAYHQFADGLIRPGACDEMQRFTSITYDTPVSYLVTTDNHDEGDIVMRILSVLVDHHNNLLDLLGEEINSEKNNDFGPIRSLVNELLSKEVSVLQIMDDGAGVIMLNDYDYFHIEKLCRASLISKEEYFPTLNISFTFDFLYVQSYIIRKHFLHCRINYRHIIQKYQCYTRRKSGATIVMNNIETFNLDEKYSIPLGSQQLENDWNHLKEMLLDKLYHGHRLLRQIALILNDHENDLSSNSLYDFVGSIDDGDNIHQQLEQYQIKNFQLCHIDHVRKLYEKSINGFEHLFTDVSHLLRIPIDAQVNIELNETLKMTLINADYGDQIDKINETIQTITDFLNELKGIEDTLLQRSTQSLTKTCIAVYINNPILEFISENIKCENYVALNIHLIQVRSSLQERTININEKQMKLWHEDFHTNSQQKNCFQNYLSTENELISGDQADNIDTPENWEFFQMDNDYSNYDNVSENDLLLNEDYSLTQQKHPITTVEQTHQLIDFEDKIEYLKLFQLFIKFVPLTSSTFIQQMHEQRSKKEEVEFIPLTKAQKFIITHLDGKTAAYLWKGERLYEQLRKVFNDKKYDINTLAVIDKDEIFVDFTNNNSQLPHRILLEYYIIQKTQLVQVHFQFQTKLFEYLVTSNTNISTIIERFIHDNNFQLIPPDICLNFSNEFGKCINGKIIADISDKKIINIIVKEENADAGTLCEVTLHSKGGKHLTYINA</sequence>
<evidence type="ECO:0000313" key="3">
    <source>
        <dbReference type="Proteomes" id="UP000682733"/>
    </source>
</evidence>
<accession>A0A8S2Q0X3</accession>
<organism evidence="2 3">
    <name type="scientific">Didymodactylos carnosus</name>
    <dbReference type="NCBI Taxonomy" id="1234261"/>
    <lineage>
        <taxon>Eukaryota</taxon>
        <taxon>Metazoa</taxon>
        <taxon>Spiralia</taxon>
        <taxon>Gnathifera</taxon>
        <taxon>Rotifera</taxon>
        <taxon>Eurotatoria</taxon>
        <taxon>Bdelloidea</taxon>
        <taxon>Philodinida</taxon>
        <taxon>Philodinidae</taxon>
        <taxon>Didymodactylos</taxon>
    </lineage>
</organism>
<gene>
    <name evidence="1" type="ORF">OVA965_LOCUS27367</name>
    <name evidence="2" type="ORF">TMI583_LOCUS28109</name>
</gene>
<dbReference type="EMBL" id="CAJOBA010039598">
    <property type="protein sequence ID" value="CAF4080094.1"/>
    <property type="molecule type" value="Genomic_DNA"/>
</dbReference>
<dbReference type="AlphaFoldDB" id="A0A8S2Q0X3"/>